<accession>A0A0K9P7J0</accession>
<organism evidence="1 2">
    <name type="scientific">Zostera marina</name>
    <name type="common">Eelgrass</name>
    <dbReference type="NCBI Taxonomy" id="29655"/>
    <lineage>
        <taxon>Eukaryota</taxon>
        <taxon>Viridiplantae</taxon>
        <taxon>Streptophyta</taxon>
        <taxon>Embryophyta</taxon>
        <taxon>Tracheophyta</taxon>
        <taxon>Spermatophyta</taxon>
        <taxon>Magnoliopsida</taxon>
        <taxon>Liliopsida</taxon>
        <taxon>Zosteraceae</taxon>
        <taxon>Zostera</taxon>
    </lineage>
</organism>
<dbReference type="AlphaFoldDB" id="A0A0K9P7J0"/>
<dbReference type="Proteomes" id="UP000036987">
    <property type="component" value="Unassembled WGS sequence"/>
</dbReference>
<gene>
    <name evidence="1" type="ORF">ZOSMA_33G00070</name>
</gene>
<name>A0A0K9P7J0_ZOSMR</name>
<evidence type="ECO:0000313" key="2">
    <source>
        <dbReference type="Proteomes" id="UP000036987"/>
    </source>
</evidence>
<dbReference type="EMBL" id="LFYR01001077">
    <property type="protein sequence ID" value="KMZ64979.1"/>
    <property type="molecule type" value="Genomic_DNA"/>
</dbReference>
<evidence type="ECO:0000313" key="1">
    <source>
        <dbReference type="EMBL" id="KMZ64979.1"/>
    </source>
</evidence>
<proteinExistence type="predicted"/>
<sequence>MFDSTFRCRTCLKTKIRSHPNHWKLKIQQDGGYDQEKVYRVSDVLENLARGRNQLI</sequence>
<comment type="caution">
    <text evidence="1">The sequence shown here is derived from an EMBL/GenBank/DDBJ whole genome shotgun (WGS) entry which is preliminary data.</text>
</comment>
<protein>
    <submittedName>
        <fullName evidence="1">Uncharacterized protein</fullName>
    </submittedName>
</protein>
<reference evidence="2" key="1">
    <citation type="journal article" date="2016" name="Nature">
        <title>The genome of the seagrass Zostera marina reveals angiosperm adaptation to the sea.</title>
        <authorList>
            <person name="Olsen J.L."/>
            <person name="Rouze P."/>
            <person name="Verhelst B."/>
            <person name="Lin Y.-C."/>
            <person name="Bayer T."/>
            <person name="Collen J."/>
            <person name="Dattolo E."/>
            <person name="De Paoli E."/>
            <person name="Dittami S."/>
            <person name="Maumus F."/>
            <person name="Michel G."/>
            <person name="Kersting A."/>
            <person name="Lauritano C."/>
            <person name="Lohaus R."/>
            <person name="Toepel M."/>
            <person name="Tonon T."/>
            <person name="Vanneste K."/>
            <person name="Amirebrahimi M."/>
            <person name="Brakel J."/>
            <person name="Bostroem C."/>
            <person name="Chovatia M."/>
            <person name="Grimwood J."/>
            <person name="Jenkins J.W."/>
            <person name="Jueterbock A."/>
            <person name="Mraz A."/>
            <person name="Stam W.T."/>
            <person name="Tice H."/>
            <person name="Bornberg-Bauer E."/>
            <person name="Green P.J."/>
            <person name="Pearson G.A."/>
            <person name="Procaccini G."/>
            <person name="Duarte C.M."/>
            <person name="Schmutz J."/>
            <person name="Reusch T.B.H."/>
            <person name="Van de Peer Y."/>
        </authorList>
    </citation>
    <scope>NUCLEOTIDE SEQUENCE [LARGE SCALE GENOMIC DNA]</scope>
    <source>
        <strain evidence="2">cv. Finnish</strain>
    </source>
</reference>
<keyword evidence="2" id="KW-1185">Reference proteome</keyword>